<dbReference type="RefSeq" id="WP_170033147.1">
    <property type="nucleotide sequence ID" value="NZ_JABDTL010000001.1"/>
</dbReference>
<keyword evidence="1" id="KW-0597">Phosphoprotein</keyword>
<name>A0A841GYJ6_9BACT</name>
<dbReference type="CDD" id="cd17557">
    <property type="entry name" value="REC_Rcp-like"/>
    <property type="match status" value="1"/>
</dbReference>
<reference evidence="3 4" key="1">
    <citation type="submission" date="2020-08" db="EMBL/GenBank/DDBJ databases">
        <title>Genomic Encyclopedia of Type Strains, Phase IV (KMG-IV): sequencing the most valuable type-strain genomes for metagenomic binning, comparative biology and taxonomic classification.</title>
        <authorList>
            <person name="Goeker M."/>
        </authorList>
    </citation>
    <scope>NUCLEOTIDE SEQUENCE [LARGE SCALE GENOMIC DNA]</scope>
    <source>
        <strain evidence="3 4">DSM 29007</strain>
    </source>
</reference>
<dbReference type="Pfam" id="PF00072">
    <property type="entry name" value="Response_reg"/>
    <property type="match status" value="1"/>
</dbReference>
<comment type="caution">
    <text evidence="3">The sequence shown here is derived from an EMBL/GenBank/DDBJ whole genome shotgun (WGS) entry which is preliminary data.</text>
</comment>
<dbReference type="Proteomes" id="UP000582837">
    <property type="component" value="Unassembled WGS sequence"/>
</dbReference>
<dbReference type="SUPFAM" id="SSF52172">
    <property type="entry name" value="CheY-like"/>
    <property type="match status" value="1"/>
</dbReference>
<dbReference type="EMBL" id="JACHIA010000006">
    <property type="protein sequence ID" value="MBB6070817.1"/>
    <property type="molecule type" value="Genomic_DNA"/>
</dbReference>
<dbReference type="Gene3D" id="3.40.50.2300">
    <property type="match status" value="1"/>
</dbReference>
<dbReference type="PANTHER" id="PTHR44520">
    <property type="entry name" value="RESPONSE REGULATOR RCP1-RELATED"/>
    <property type="match status" value="1"/>
</dbReference>
<dbReference type="AlphaFoldDB" id="A0A841GYJ6"/>
<dbReference type="InterPro" id="IPR001789">
    <property type="entry name" value="Sig_transdc_resp-reg_receiver"/>
</dbReference>
<evidence type="ECO:0000259" key="2">
    <source>
        <dbReference type="PROSITE" id="PS50110"/>
    </source>
</evidence>
<evidence type="ECO:0000256" key="1">
    <source>
        <dbReference type="PROSITE-ProRule" id="PRU00169"/>
    </source>
</evidence>
<feature type="modified residue" description="4-aspartylphosphate" evidence="1">
    <location>
        <position position="68"/>
    </location>
</feature>
<dbReference type="SMART" id="SM00448">
    <property type="entry name" value="REC"/>
    <property type="match status" value="1"/>
</dbReference>
<dbReference type="InterPro" id="IPR011006">
    <property type="entry name" value="CheY-like_superfamily"/>
</dbReference>
<evidence type="ECO:0000313" key="4">
    <source>
        <dbReference type="Proteomes" id="UP000582837"/>
    </source>
</evidence>
<organism evidence="3 4">
    <name type="scientific">Longimicrobium terrae</name>
    <dbReference type="NCBI Taxonomy" id="1639882"/>
    <lineage>
        <taxon>Bacteria</taxon>
        <taxon>Pseudomonadati</taxon>
        <taxon>Gemmatimonadota</taxon>
        <taxon>Longimicrobiia</taxon>
        <taxon>Longimicrobiales</taxon>
        <taxon>Longimicrobiaceae</taxon>
        <taxon>Longimicrobium</taxon>
    </lineage>
</organism>
<evidence type="ECO:0000313" key="3">
    <source>
        <dbReference type="EMBL" id="MBB6070817.1"/>
    </source>
</evidence>
<protein>
    <submittedName>
        <fullName evidence="3">CheY-like chemotaxis protein</fullName>
    </submittedName>
</protein>
<proteinExistence type="predicted"/>
<dbReference type="PANTHER" id="PTHR44520:SF2">
    <property type="entry name" value="RESPONSE REGULATOR RCP1"/>
    <property type="match status" value="1"/>
</dbReference>
<dbReference type="PROSITE" id="PS50110">
    <property type="entry name" value="RESPONSE_REGULATORY"/>
    <property type="match status" value="1"/>
</dbReference>
<dbReference type="GO" id="GO:0000160">
    <property type="term" value="P:phosphorelay signal transduction system"/>
    <property type="evidence" value="ECO:0007669"/>
    <property type="project" value="InterPro"/>
</dbReference>
<gene>
    <name evidence="3" type="ORF">HNQ61_002439</name>
</gene>
<sequence>MTRMESLPIEVLLVEDNPGDVRLTREALKEGKVRNNLSVAPDGVEALAFLRREGRYADAPRPDVILLDLNLPKKDGREVLEEIKGDPALRSIPVVILTSSQAERDIAQAYALHANCYITKPVDLDQFITVVKSIEDFWFTIVKLPPEHRA</sequence>
<keyword evidence="4" id="KW-1185">Reference proteome</keyword>
<feature type="domain" description="Response regulatory" evidence="2">
    <location>
        <begin position="10"/>
        <end position="135"/>
    </location>
</feature>
<dbReference type="InterPro" id="IPR052893">
    <property type="entry name" value="TCS_response_regulator"/>
</dbReference>
<accession>A0A841GYJ6</accession>